<feature type="chain" id="PRO_5007511819" evidence="1">
    <location>
        <begin position="26"/>
        <end position="157"/>
    </location>
</feature>
<organism evidence="2 3">
    <name type="scientific">Luteitalea pratensis</name>
    <dbReference type="NCBI Taxonomy" id="1855912"/>
    <lineage>
        <taxon>Bacteria</taxon>
        <taxon>Pseudomonadati</taxon>
        <taxon>Acidobacteriota</taxon>
        <taxon>Vicinamibacteria</taxon>
        <taxon>Vicinamibacterales</taxon>
        <taxon>Vicinamibacteraceae</taxon>
        <taxon>Luteitalea</taxon>
    </lineage>
</organism>
<keyword evidence="1" id="KW-0732">Signal</keyword>
<reference evidence="2 3" key="1">
    <citation type="journal article" date="2016" name="Genome Announc.">
        <title>First Complete Genome Sequence of a Subdivision 6 Acidobacterium Strain.</title>
        <authorList>
            <person name="Huang S."/>
            <person name="Vieira S."/>
            <person name="Bunk B."/>
            <person name="Riedel T."/>
            <person name="Sproer C."/>
            <person name="Overmann J."/>
        </authorList>
    </citation>
    <scope>NUCLEOTIDE SEQUENCE [LARGE SCALE GENOMIC DNA]</scope>
    <source>
        <strain evidence="3">DSM 100886 HEG_-6_39</strain>
    </source>
</reference>
<protein>
    <submittedName>
        <fullName evidence="2">Uncharacterized protein</fullName>
    </submittedName>
</protein>
<sequence length="157" mass="17687" precursor="true">MPPTRPYIATVLLLGCVLGSSPAWAQQPAARATVDLDRIRRQLAVEPTESIFRGPVRADYTVRVEDSPDDLDYHFGWLYDQTTATPGYVRPWYPSYHYEMLSMVIPIEHRAQLYPVGVPTSVIGSAVGAIKDAFRKRKEREAKKQVEAEVAAIKKDQ</sequence>
<feature type="signal peptide" evidence="1">
    <location>
        <begin position="1"/>
        <end position="25"/>
    </location>
</feature>
<dbReference type="EMBL" id="CP015136">
    <property type="protein sequence ID" value="AMY10348.1"/>
    <property type="molecule type" value="Genomic_DNA"/>
</dbReference>
<reference evidence="3" key="2">
    <citation type="submission" date="2016-04" db="EMBL/GenBank/DDBJ databases">
        <title>First Complete Genome Sequence of a Subdivision 6 Acidobacterium.</title>
        <authorList>
            <person name="Huang S."/>
            <person name="Vieira S."/>
            <person name="Bunk B."/>
            <person name="Riedel T."/>
            <person name="Sproeer C."/>
            <person name="Overmann J."/>
        </authorList>
    </citation>
    <scope>NUCLEOTIDE SEQUENCE [LARGE SCALE GENOMIC DNA]</scope>
    <source>
        <strain evidence="3">DSM 100886 HEG_-6_39</strain>
    </source>
</reference>
<dbReference type="RefSeq" id="WP_110171995.1">
    <property type="nucleotide sequence ID" value="NZ_CP015136.1"/>
</dbReference>
<evidence type="ECO:0000313" key="3">
    <source>
        <dbReference type="Proteomes" id="UP000076079"/>
    </source>
</evidence>
<dbReference type="PROSITE" id="PS51257">
    <property type="entry name" value="PROKAR_LIPOPROTEIN"/>
    <property type="match status" value="1"/>
</dbReference>
<dbReference type="STRING" id="1855912.LuPra_03578"/>
<dbReference type="AlphaFoldDB" id="A0A143PQF7"/>
<accession>A0A143PQF7</accession>
<dbReference type="Proteomes" id="UP000076079">
    <property type="component" value="Chromosome"/>
</dbReference>
<evidence type="ECO:0000256" key="1">
    <source>
        <dbReference type="SAM" id="SignalP"/>
    </source>
</evidence>
<dbReference type="KEGG" id="abac:LuPra_03578"/>
<evidence type="ECO:0000313" key="2">
    <source>
        <dbReference type="EMBL" id="AMY10348.1"/>
    </source>
</evidence>
<proteinExistence type="predicted"/>
<keyword evidence="3" id="KW-1185">Reference proteome</keyword>
<gene>
    <name evidence="2" type="ORF">LuPra_03578</name>
</gene>
<name>A0A143PQF7_LUTPR</name>